<dbReference type="EMBL" id="CP001854">
    <property type="protein sequence ID" value="ADB50144.1"/>
    <property type="molecule type" value="Genomic_DNA"/>
</dbReference>
<reference evidence="5" key="2">
    <citation type="submission" date="2010-01" db="EMBL/GenBank/DDBJ databases">
        <title>The complete genome of Conexibacter woesei DSM 14684.</title>
        <authorList>
            <consortium name="US DOE Joint Genome Institute (JGI-PGF)"/>
            <person name="Lucas S."/>
            <person name="Copeland A."/>
            <person name="Lapidus A."/>
            <person name="Glavina del Rio T."/>
            <person name="Dalin E."/>
            <person name="Tice H."/>
            <person name="Bruce D."/>
            <person name="Goodwin L."/>
            <person name="Pitluck S."/>
            <person name="Kyrpides N."/>
            <person name="Mavromatis K."/>
            <person name="Ivanova N."/>
            <person name="Mikhailova N."/>
            <person name="Chertkov O."/>
            <person name="Brettin T."/>
            <person name="Detter J.C."/>
            <person name="Han C."/>
            <person name="Larimer F."/>
            <person name="Land M."/>
            <person name="Hauser L."/>
            <person name="Markowitz V."/>
            <person name="Cheng J.-F."/>
            <person name="Hugenholtz P."/>
            <person name="Woyke T."/>
            <person name="Wu D."/>
            <person name="Pukall R."/>
            <person name="Steenblock K."/>
            <person name="Schneider S."/>
            <person name="Klenk H.-P."/>
            <person name="Eisen J.A."/>
        </authorList>
    </citation>
    <scope>NUCLEOTIDE SEQUENCE [LARGE SCALE GENOMIC DNA]</scope>
    <source>
        <strain evidence="5">DSM 14684 / CIP 108061 / JCM 11494 / NBRC 100937 / ID131577</strain>
    </source>
</reference>
<dbReference type="AlphaFoldDB" id="D3F168"/>
<organism evidence="4 5">
    <name type="scientific">Conexibacter woesei (strain DSM 14684 / CCUG 47730 / CIP 108061 / JCM 11494 / NBRC 100937 / ID131577)</name>
    <dbReference type="NCBI Taxonomy" id="469383"/>
    <lineage>
        <taxon>Bacteria</taxon>
        <taxon>Bacillati</taxon>
        <taxon>Actinomycetota</taxon>
        <taxon>Thermoleophilia</taxon>
        <taxon>Solirubrobacterales</taxon>
        <taxon>Conexibacteraceae</taxon>
        <taxon>Conexibacter</taxon>
    </lineage>
</organism>
<dbReference type="Gene3D" id="1.50.10.20">
    <property type="match status" value="1"/>
</dbReference>
<proteinExistence type="predicted"/>
<reference evidence="4 5" key="1">
    <citation type="journal article" date="2010" name="Stand. Genomic Sci.">
        <title>Complete genome sequence of Conexibacter woesei type strain (ID131577).</title>
        <authorList>
            <person name="Pukall R."/>
            <person name="Lapidus A."/>
            <person name="Glavina Del Rio T."/>
            <person name="Copeland A."/>
            <person name="Tice H."/>
            <person name="Cheng J.-F."/>
            <person name="Lucas S."/>
            <person name="Chen F."/>
            <person name="Nolan M."/>
            <person name="Bruce D."/>
            <person name="Goodwin L."/>
            <person name="Pitluck S."/>
            <person name="Mavromatis K."/>
            <person name="Ivanova N."/>
            <person name="Ovchinnikova G."/>
            <person name="Pati A."/>
            <person name="Chen A."/>
            <person name="Palaniappan K."/>
            <person name="Land M."/>
            <person name="Hauser L."/>
            <person name="Chang Y.-J."/>
            <person name="Jeffries C.D."/>
            <person name="Chain P."/>
            <person name="Meincke L."/>
            <person name="Sims D."/>
            <person name="Brettin T."/>
            <person name="Detter J.C."/>
            <person name="Rohde M."/>
            <person name="Goeker M."/>
            <person name="Bristow J."/>
            <person name="Eisen J.A."/>
            <person name="Markowitz V."/>
            <person name="Kyrpides N.C."/>
            <person name="Klenk H.-P."/>
            <person name="Hugenholtz P."/>
        </authorList>
    </citation>
    <scope>NUCLEOTIDE SEQUENCE [LARGE SCALE GENOMIC DNA]</scope>
    <source>
        <strain evidence="5">DSM 14684 / CIP 108061 / JCM 11494 / NBRC 100937 / ID131577</strain>
    </source>
</reference>
<keyword evidence="2" id="KW-1133">Transmembrane helix</keyword>
<keyword evidence="2" id="KW-0812">Transmembrane</keyword>
<feature type="compositionally biased region" description="Basic and acidic residues" evidence="1">
    <location>
        <begin position="426"/>
        <end position="435"/>
    </location>
</feature>
<accession>D3F168</accession>
<dbReference type="InterPro" id="IPR008930">
    <property type="entry name" value="Terpenoid_cyclase/PrenylTrfase"/>
</dbReference>
<keyword evidence="5" id="KW-1185">Reference proteome</keyword>
<evidence type="ECO:0008006" key="6">
    <source>
        <dbReference type="Google" id="ProtNLM"/>
    </source>
</evidence>
<keyword evidence="3" id="KW-0732">Signal</keyword>
<evidence type="ECO:0000256" key="1">
    <source>
        <dbReference type="SAM" id="MobiDB-lite"/>
    </source>
</evidence>
<feature type="chain" id="PRO_5038572790" description="Squalene cyclase C-terminal domain-containing protein" evidence="3">
    <location>
        <begin position="26"/>
        <end position="574"/>
    </location>
</feature>
<feature type="region of interest" description="Disordered" evidence="1">
    <location>
        <begin position="387"/>
        <end position="506"/>
    </location>
</feature>
<feature type="compositionally biased region" description="Pro residues" evidence="1">
    <location>
        <begin position="387"/>
        <end position="401"/>
    </location>
</feature>
<evidence type="ECO:0000313" key="4">
    <source>
        <dbReference type="EMBL" id="ADB50144.1"/>
    </source>
</evidence>
<evidence type="ECO:0000313" key="5">
    <source>
        <dbReference type="Proteomes" id="UP000008229"/>
    </source>
</evidence>
<feature type="compositionally biased region" description="Low complexity" evidence="1">
    <location>
        <begin position="525"/>
        <end position="536"/>
    </location>
</feature>
<feature type="region of interest" description="Disordered" evidence="1">
    <location>
        <begin position="344"/>
        <end position="366"/>
    </location>
</feature>
<feature type="transmembrane region" description="Helical" evidence="2">
    <location>
        <begin position="548"/>
        <end position="567"/>
    </location>
</feature>
<name>D3F168_CONWI</name>
<dbReference type="RefSeq" id="WP_012933195.1">
    <property type="nucleotide sequence ID" value="NC_013739.1"/>
</dbReference>
<evidence type="ECO:0000256" key="3">
    <source>
        <dbReference type="SAM" id="SignalP"/>
    </source>
</evidence>
<feature type="signal peptide" evidence="3">
    <location>
        <begin position="1"/>
        <end position="25"/>
    </location>
</feature>
<dbReference type="eggNOG" id="COG5029">
    <property type="taxonomic scope" value="Bacteria"/>
</dbReference>
<keyword evidence="2" id="KW-0472">Membrane</keyword>
<sequence length="574" mass="55566" precursor="true">MWAFARSALAPLALIAALLAVPALAVPALAGAAPTAAELARATSAAGWLKGAQRTDGGLPLDGGDVRRVNAWAALGLAAATVNARDVAVPGGRTLFALLERQAPLVSETLDYARFLLAAQAVGADGQPHVGGVDLVGGILGAQLRSGGGAFAARPGAVTPDVQATAFAALALRLAEGPQGGPISRRAADGAASWLLGAQNLDGSWPAEAPGATAPGDTETTAAAIEALAATLAFPPGSPSAHARSRALGWLQGRLNADGGLGSGAPGAASDVRATAGVVRALVACGIDSHDFTTGGRGPLHFLAAAQDRSGRVGPAAGSGGAEPVVTTAYATLALTGTSLPFGPIPRGDGSGRLPVPGPPAGLPTGPLLPIVQAPLPVPVAPIPPAPQPQAPVFRTPPPAHAPARAGDGIERVRPRRERPARRPARRDGARERDGGAGSGAGGPGSGGLGGGAGDGGTVSTPGAPDRAGGGGGAAGGTATVAVAATGAGPALPDRRRGGRRLLGGDARDRAVTGTLIGREAPTEGASGSAAAVPGSPGSGAGDRAGPWWAVGIAVALALSIAAGMALDRRPPAY</sequence>
<feature type="compositionally biased region" description="Gly residues" evidence="1">
    <location>
        <begin position="436"/>
        <end position="457"/>
    </location>
</feature>
<feature type="compositionally biased region" description="Low complexity" evidence="1">
    <location>
        <begin position="477"/>
        <end position="492"/>
    </location>
</feature>
<evidence type="ECO:0000256" key="2">
    <source>
        <dbReference type="SAM" id="Phobius"/>
    </source>
</evidence>
<dbReference type="Proteomes" id="UP000008229">
    <property type="component" value="Chromosome"/>
</dbReference>
<gene>
    <name evidence="4" type="ordered locus">Cwoe_1717</name>
</gene>
<feature type="region of interest" description="Disordered" evidence="1">
    <location>
        <begin position="518"/>
        <end position="543"/>
    </location>
</feature>
<feature type="compositionally biased region" description="Basic residues" evidence="1">
    <location>
        <begin position="414"/>
        <end position="425"/>
    </location>
</feature>
<dbReference type="HOGENOM" id="CLU_474668_0_0_11"/>
<dbReference type="STRING" id="469383.Cwoe_1717"/>
<protein>
    <recommendedName>
        <fullName evidence="6">Squalene cyclase C-terminal domain-containing protein</fullName>
    </recommendedName>
</protein>
<dbReference type="SUPFAM" id="SSF48239">
    <property type="entry name" value="Terpenoid cyclases/Protein prenyltransferases"/>
    <property type="match status" value="1"/>
</dbReference>
<dbReference type="KEGG" id="cwo:Cwoe_1717"/>